<keyword evidence="7 20" id="KW-0235">DNA replication</keyword>
<feature type="domain" description="DNA-directed DNA polymerase family B multifunctional" evidence="22">
    <location>
        <begin position="570"/>
        <end position="998"/>
    </location>
</feature>
<dbReference type="EC" id="2.7.7.7" evidence="20"/>
<evidence type="ECO:0000256" key="12">
    <source>
        <dbReference type="ARBA" id="ARBA00022833"/>
    </source>
</evidence>
<dbReference type="GO" id="GO:0006287">
    <property type="term" value="P:base-excision repair, gap-filling"/>
    <property type="evidence" value="ECO:0007669"/>
    <property type="project" value="TreeGrafter"/>
</dbReference>
<keyword evidence="11" id="KW-0378">Hydrolase</keyword>
<evidence type="ECO:0000256" key="13">
    <source>
        <dbReference type="ARBA" id="ARBA00022839"/>
    </source>
</evidence>
<dbReference type="Gene3D" id="1.10.132.60">
    <property type="entry name" value="DNA polymerase family B, C-terminal domain"/>
    <property type="match status" value="1"/>
</dbReference>
<dbReference type="PRINTS" id="PR00106">
    <property type="entry name" value="DNAPOLB"/>
</dbReference>
<name>A0A1L0CN09_9ASCO</name>
<comment type="cofactor">
    <cofactor evidence="1 20">
        <name>[4Fe-4S] cluster</name>
        <dbReference type="ChEBI" id="CHEBI:49883"/>
    </cofactor>
</comment>
<feature type="region of interest" description="Disordered" evidence="21">
    <location>
        <begin position="1"/>
        <end position="20"/>
    </location>
</feature>
<feature type="compositionally biased region" description="Basic and acidic residues" evidence="21">
    <location>
        <begin position="1"/>
        <end position="15"/>
    </location>
</feature>
<dbReference type="InterPro" id="IPR023211">
    <property type="entry name" value="DNA_pol_palm_dom_sf"/>
</dbReference>
<dbReference type="AlphaFoldDB" id="A0A1L0CN09"/>
<evidence type="ECO:0000256" key="6">
    <source>
        <dbReference type="ARBA" id="ARBA00022695"/>
    </source>
</evidence>
<keyword evidence="5 20" id="KW-0808">Transferase</keyword>
<accession>A0A1L0CN09</accession>
<evidence type="ECO:0000256" key="2">
    <source>
        <dbReference type="ARBA" id="ARBA00004123"/>
    </source>
</evidence>
<keyword evidence="6 20" id="KW-0548">Nucleotidyltransferase</keyword>
<evidence type="ECO:0000256" key="14">
    <source>
        <dbReference type="ARBA" id="ARBA00022932"/>
    </source>
</evidence>
<evidence type="ECO:0000256" key="17">
    <source>
        <dbReference type="ARBA" id="ARBA00023125"/>
    </source>
</evidence>
<evidence type="ECO:0000259" key="24">
    <source>
        <dbReference type="Pfam" id="PF14260"/>
    </source>
</evidence>
<evidence type="ECO:0000256" key="7">
    <source>
        <dbReference type="ARBA" id="ARBA00022705"/>
    </source>
</evidence>
<dbReference type="InterPro" id="IPR050240">
    <property type="entry name" value="DNA_pol_type-B"/>
</dbReference>
<evidence type="ECO:0000259" key="22">
    <source>
        <dbReference type="Pfam" id="PF00136"/>
    </source>
</evidence>
<proteinExistence type="inferred from homology"/>
<evidence type="ECO:0000256" key="18">
    <source>
        <dbReference type="ARBA" id="ARBA00023242"/>
    </source>
</evidence>
<sequence>MNSDDNVSKKRHIEESSNDVSVKKVKSVNIDHSVMSEPISQDIRSINMDNILDDNTQYTKHVSKGYKQKNDLSSQLPSAKTDQDILDSLETTPEDTVVKQVWSRKPLYQSNLTHEYLGDINFQQIDSQECYHNNESAVRFYGVTDNGYSIMCTVTGFQHYLYIPSPYGNLNDQPEALKKELDVLLNYLNDNYLNGNSSGGTESEVSTERVTKIEQCYKHNIWGYQGDSKLPFLKIYLNNHGSIFKIRKQFEDGNINIPGRFVYGERMTTFDNIAYMLRLMIDLKIVGMSWLTLPINKHRFVIGHNKISNCQIETLVDYKDLIVHSADDAEWSKFAPLRILSFDLECAGRPGVFPEPSIDPVIQIANVVNEQGSATNVPFVKNVFTVNTCSAISGIEVFSYKKEEDMLMAWKDFVKEVDPDIIIGYNIEGFDLPYLLDRAQSLKLDAFPYFGKLTNVKNNYKTSTFTSKALGTRDNKIINISGRLQLDILAFIRREYKLRSYTLNAVSAHFLNEQKEDVHYSIITDLHNGDADTRRRLAIYCLKDALLPLKLLEKLMPLINYTEMSRVTGVPFSYLLTRGQQIKVISQIFRKCLSIDTLVPNLTGKNGTDEQYEGATVIEPIRGFYNMPIATLDFNSLYPSIIMAHNLCYTTLLDKNTISRLKLIKDEDYIVTPNGDCFVMEHKKKGILPEILDELIKARKRAKNQLKSETDPFRKKVLDGKQLALKISANSVYGFTGATVGKLPCLQISSSVTAFGREMILKTKKYVEDHYTIKNGFKHNAVVVYGDTDSVMIKFGTDDLKESMVMGDEAARAISKIFKNPINLEFEKCYFPYLLINKKRYAGLYWTNPNNYDKLDQKGLASVRRDSCPLVSLVMNKMLKNILIDRDVEKGIQYLDQIIKSILQNNIDISKLIISKALAPNYTNPQPHAVLAKKIAKREGTGPQVGDRVDYVIVGGNTKLYDRAEDPLYVLENNIPIDSKYYLNQQLKNPIVSIIGPIIGENKAIAKFNITEITITTGKTGALMGFLKKVRTCQSCKNPLKKEDKGPLCDNCSQDTGKIYLDKLIEVRELQDKFNQLWTKCQRCSGSLHNEVLCSNKNCDIFYMRIKTKNSLQEKLETIAQW</sequence>
<keyword evidence="16 20" id="KW-0411">Iron-sulfur</keyword>
<keyword evidence="14 20" id="KW-0239">DNA-directed DNA polymerase</keyword>
<comment type="subcellular location">
    <subcellularLocation>
        <location evidence="2 20">Nucleus</location>
    </subcellularLocation>
</comment>
<evidence type="ECO:0000256" key="9">
    <source>
        <dbReference type="ARBA" id="ARBA00022723"/>
    </source>
</evidence>
<dbReference type="Pfam" id="PF14260">
    <property type="entry name" value="zf-C4pol"/>
    <property type="match status" value="1"/>
</dbReference>
<dbReference type="InterPro" id="IPR042087">
    <property type="entry name" value="DNA_pol_B_thumb"/>
</dbReference>
<comment type="catalytic activity">
    <reaction evidence="19 20">
        <text>DNA(n) + a 2'-deoxyribonucleoside 5'-triphosphate = DNA(n+1) + diphosphate</text>
        <dbReference type="Rhea" id="RHEA:22508"/>
        <dbReference type="Rhea" id="RHEA-COMP:17339"/>
        <dbReference type="Rhea" id="RHEA-COMP:17340"/>
        <dbReference type="ChEBI" id="CHEBI:33019"/>
        <dbReference type="ChEBI" id="CHEBI:61560"/>
        <dbReference type="ChEBI" id="CHEBI:173112"/>
        <dbReference type="EC" id="2.7.7.7"/>
    </reaction>
</comment>
<dbReference type="SMART" id="SM00486">
    <property type="entry name" value="POLBc"/>
    <property type="match status" value="1"/>
</dbReference>
<organism evidence="25 26">
    <name type="scientific">Hanseniaspora guilliermondii</name>
    <dbReference type="NCBI Taxonomy" id="56406"/>
    <lineage>
        <taxon>Eukaryota</taxon>
        <taxon>Fungi</taxon>
        <taxon>Dikarya</taxon>
        <taxon>Ascomycota</taxon>
        <taxon>Saccharomycotina</taxon>
        <taxon>Saccharomycetes</taxon>
        <taxon>Saccharomycodales</taxon>
        <taxon>Saccharomycodaceae</taxon>
        <taxon>Hanseniaspora</taxon>
    </lineage>
</organism>
<evidence type="ECO:0000256" key="16">
    <source>
        <dbReference type="ARBA" id="ARBA00023014"/>
    </source>
</evidence>
<dbReference type="GO" id="GO:0006297">
    <property type="term" value="P:nucleotide-excision repair, DNA gap filling"/>
    <property type="evidence" value="ECO:0007669"/>
    <property type="project" value="TreeGrafter"/>
</dbReference>
<dbReference type="InterPro" id="IPR012337">
    <property type="entry name" value="RNaseH-like_sf"/>
</dbReference>
<keyword evidence="26" id="KW-1185">Reference proteome</keyword>
<dbReference type="GO" id="GO:0003677">
    <property type="term" value="F:DNA binding"/>
    <property type="evidence" value="ECO:0007669"/>
    <property type="project" value="UniProtKB-KW"/>
</dbReference>
<keyword evidence="9 20" id="KW-0479">Metal-binding</keyword>
<dbReference type="Pfam" id="PF00136">
    <property type="entry name" value="DNA_pol_B"/>
    <property type="match status" value="1"/>
</dbReference>
<evidence type="ECO:0000256" key="4">
    <source>
        <dbReference type="ARBA" id="ARBA00022485"/>
    </source>
</evidence>
<evidence type="ECO:0000313" key="25">
    <source>
        <dbReference type="EMBL" id="SGZ40245.1"/>
    </source>
</evidence>
<keyword evidence="13" id="KW-0269">Exonuclease</keyword>
<keyword evidence="17 20" id="KW-0238">DNA-binding</keyword>
<keyword evidence="12 20" id="KW-0862">Zinc</keyword>
<dbReference type="InterPro" id="IPR017964">
    <property type="entry name" value="DNA-dir_DNA_pol_B_CS"/>
</dbReference>
<evidence type="ECO:0000256" key="19">
    <source>
        <dbReference type="ARBA" id="ARBA00049244"/>
    </source>
</evidence>
<dbReference type="InterPro" id="IPR025687">
    <property type="entry name" value="Znf-C4pol"/>
</dbReference>
<dbReference type="GO" id="GO:0008296">
    <property type="term" value="F:3'-5'-DNA exonuclease activity"/>
    <property type="evidence" value="ECO:0007669"/>
    <property type="project" value="EnsemblFungi"/>
</dbReference>
<dbReference type="GO" id="GO:0006303">
    <property type="term" value="P:double-strand break repair via nonhomologous end joining"/>
    <property type="evidence" value="ECO:0007669"/>
    <property type="project" value="EnsemblFungi"/>
</dbReference>
<evidence type="ECO:0000256" key="5">
    <source>
        <dbReference type="ARBA" id="ARBA00022679"/>
    </source>
</evidence>
<evidence type="ECO:0000256" key="8">
    <source>
        <dbReference type="ARBA" id="ARBA00022722"/>
    </source>
</evidence>
<dbReference type="GO" id="GO:0008270">
    <property type="term" value="F:zinc ion binding"/>
    <property type="evidence" value="ECO:0007669"/>
    <property type="project" value="UniProtKB-KW"/>
</dbReference>
<keyword evidence="15 20" id="KW-0408">Iron</keyword>
<reference evidence="26" key="1">
    <citation type="submission" date="2016-11" db="EMBL/GenBank/DDBJ databases">
        <authorList>
            <person name="Guldener U."/>
        </authorList>
    </citation>
    <scope>NUCLEOTIDE SEQUENCE [LARGE SCALE GENOMIC DNA]</scope>
</reference>
<evidence type="ECO:0000256" key="15">
    <source>
        <dbReference type="ARBA" id="ARBA00023004"/>
    </source>
</evidence>
<dbReference type="InterPro" id="IPR036397">
    <property type="entry name" value="RNaseH_sf"/>
</dbReference>
<protein>
    <recommendedName>
        <fullName evidence="20">DNA polymerase</fullName>
        <ecNumber evidence="20">2.7.7.7</ecNumber>
    </recommendedName>
</protein>
<dbReference type="GO" id="GO:0051539">
    <property type="term" value="F:4 iron, 4 sulfur cluster binding"/>
    <property type="evidence" value="ECO:0007669"/>
    <property type="project" value="UniProtKB-KW"/>
</dbReference>
<dbReference type="GO" id="GO:0006278">
    <property type="term" value="P:RNA-templated DNA biosynthetic process"/>
    <property type="evidence" value="ECO:0007669"/>
    <property type="project" value="EnsemblFungi"/>
</dbReference>
<dbReference type="PROSITE" id="PS00116">
    <property type="entry name" value="DNA_POLYMERASE_B"/>
    <property type="match status" value="1"/>
</dbReference>
<dbReference type="SUPFAM" id="SSF56672">
    <property type="entry name" value="DNA/RNA polymerases"/>
    <property type="match status" value="1"/>
</dbReference>
<dbReference type="PANTHER" id="PTHR10322">
    <property type="entry name" value="DNA POLYMERASE CATALYTIC SUBUNIT"/>
    <property type="match status" value="1"/>
</dbReference>
<dbReference type="InterPro" id="IPR006172">
    <property type="entry name" value="DNA-dir_DNA_pol_B"/>
</dbReference>
<keyword evidence="18 20" id="KW-0539">Nucleus</keyword>
<feature type="domain" description="C4-type zinc-finger of DNA polymerase delta" evidence="24">
    <location>
        <begin position="1033"/>
        <end position="1105"/>
    </location>
</feature>
<dbReference type="PANTHER" id="PTHR10322:SF23">
    <property type="entry name" value="DNA POLYMERASE DELTA CATALYTIC SUBUNIT"/>
    <property type="match status" value="1"/>
</dbReference>
<dbReference type="CDD" id="cd05533">
    <property type="entry name" value="POLBc_delta"/>
    <property type="match status" value="1"/>
</dbReference>
<dbReference type="SUPFAM" id="SSF53098">
    <property type="entry name" value="Ribonuclease H-like"/>
    <property type="match status" value="1"/>
</dbReference>
<dbReference type="GO" id="GO:0045004">
    <property type="term" value="P:DNA replication proofreading"/>
    <property type="evidence" value="ECO:0007669"/>
    <property type="project" value="EnsemblFungi"/>
</dbReference>
<gene>
    <name evidence="25" type="ORF">HGUI_02445</name>
</gene>
<dbReference type="GO" id="GO:0140445">
    <property type="term" value="C:chromosome, telomeric repeat region"/>
    <property type="evidence" value="ECO:0007669"/>
    <property type="project" value="EnsemblFungi"/>
</dbReference>
<dbReference type="InterPro" id="IPR006134">
    <property type="entry name" value="DNA-dir_DNA_pol_B_multi_dom"/>
</dbReference>
<keyword evidence="4 20" id="KW-0004">4Fe-4S</keyword>
<evidence type="ECO:0000256" key="11">
    <source>
        <dbReference type="ARBA" id="ARBA00022801"/>
    </source>
</evidence>
<dbReference type="Pfam" id="PF03104">
    <property type="entry name" value="DNA_pol_B_exo1"/>
    <property type="match status" value="1"/>
</dbReference>
<evidence type="ECO:0000256" key="1">
    <source>
        <dbReference type="ARBA" id="ARBA00001966"/>
    </source>
</evidence>
<dbReference type="FunFam" id="3.30.420.10:FF:000004">
    <property type="entry name" value="DNA polymerase"/>
    <property type="match status" value="1"/>
</dbReference>
<dbReference type="GO" id="GO:0000166">
    <property type="term" value="F:nucleotide binding"/>
    <property type="evidence" value="ECO:0007669"/>
    <property type="project" value="InterPro"/>
</dbReference>
<dbReference type="GO" id="GO:0043137">
    <property type="term" value="P:DNA replication, removal of RNA primer"/>
    <property type="evidence" value="ECO:0007669"/>
    <property type="project" value="EnsemblFungi"/>
</dbReference>
<dbReference type="InterPro" id="IPR006133">
    <property type="entry name" value="DNA-dir_DNA_pol_B_exonuc"/>
</dbReference>
<dbReference type="Proteomes" id="UP000183365">
    <property type="component" value="Unassembled WGS sequence"/>
</dbReference>
<evidence type="ECO:0000313" key="26">
    <source>
        <dbReference type="Proteomes" id="UP000183365"/>
    </source>
</evidence>
<dbReference type="GO" id="GO:1904161">
    <property type="term" value="P:DNA synthesis involved in UV-damage excision repair"/>
    <property type="evidence" value="ECO:0007669"/>
    <property type="project" value="EnsemblFungi"/>
</dbReference>
<comment type="similarity">
    <text evidence="3 20">Belongs to the DNA polymerase type-B family.</text>
</comment>
<evidence type="ECO:0000256" key="3">
    <source>
        <dbReference type="ARBA" id="ARBA00005755"/>
    </source>
</evidence>
<dbReference type="GO" id="GO:0043625">
    <property type="term" value="C:delta DNA polymerase complex"/>
    <property type="evidence" value="ECO:0007669"/>
    <property type="project" value="EnsemblFungi"/>
</dbReference>
<dbReference type="VEuPathDB" id="FungiDB:HGUI_02445"/>
<evidence type="ECO:0000256" key="10">
    <source>
        <dbReference type="ARBA" id="ARBA00022771"/>
    </source>
</evidence>
<dbReference type="EMBL" id="FQNF01000044">
    <property type="protein sequence ID" value="SGZ40245.1"/>
    <property type="molecule type" value="Genomic_DNA"/>
</dbReference>
<dbReference type="FunFam" id="1.10.287.690:FF:000001">
    <property type="entry name" value="DNA polymerase"/>
    <property type="match status" value="1"/>
</dbReference>
<dbReference type="OrthoDB" id="2414538at2759"/>
<feature type="domain" description="DNA-directed DNA polymerase family B exonuclease" evidence="23">
    <location>
        <begin position="269"/>
        <end position="506"/>
    </location>
</feature>
<keyword evidence="8" id="KW-0540">Nuclease</keyword>
<dbReference type="GO" id="GO:0003887">
    <property type="term" value="F:DNA-directed DNA polymerase activity"/>
    <property type="evidence" value="ECO:0007669"/>
    <property type="project" value="UniProtKB-KW"/>
</dbReference>
<evidence type="ECO:0000256" key="21">
    <source>
        <dbReference type="SAM" id="MobiDB-lite"/>
    </source>
</evidence>
<dbReference type="GO" id="GO:1903459">
    <property type="term" value="P:mitotic DNA replication lagging strand elongation"/>
    <property type="evidence" value="ECO:0007669"/>
    <property type="project" value="EnsemblFungi"/>
</dbReference>
<dbReference type="CDD" id="cd05777">
    <property type="entry name" value="DNA_polB_delta_exo"/>
    <property type="match status" value="1"/>
</dbReference>
<dbReference type="GO" id="GO:0060090">
    <property type="term" value="F:molecular adaptor activity"/>
    <property type="evidence" value="ECO:0007669"/>
    <property type="project" value="EnsemblFungi"/>
</dbReference>
<dbReference type="InterPro" id="IPR043502">
    <property type="entry name" value="DNA/RNA_pol_sf"/>
</dbReference>
<dbReference type="Gene3D" id="3.30.342.10">
    <property type="entry name" value="DNA Polymerase, chain B, domain 1"/>
    <property type="match status" value="1"/>
</dbReference>
<keyword evidence="10 20" id="KW-0863">Zinc-finger</keyword>
<dbReference type="NCBIfam" id="TIGR00592">
    <property type="entry name" value="pol2"/>
    <property type="match status" value="1"/>
</dbReference>
<evidence type="ECO:0000259" key="23">
    <source>
        <dbReference type="Pfam" id="PF03104"/>
    </source>
</evidence>
<evidence type="ECO:0000256" key="20">
    <source>
        <dbReference type="RuleBase" id="RU000442"/>
    </source>
</evidence>
<dbReference type="Gene3D" id="1.10.287.690">
    <property type="entry name" value="Helix hairpin bin"/>
    <property type="match status" value="1"/>
</dbReference>
<dbReference type="Gene3D" id="3.30.420.10">
    <property type="entry name" value="Ribonuclease H-like superfamily/Ribonuclease H"/>
    <property type="match status" value="1"/>
</dbReference>
<dbReference type="Gene3D" id="3.90.1600.10">
    <property type="entry name" value="Palm domain of DNA polymerase"/>
    <property type="match status" value="1"/>
</dbReference>